<evidence type="ECO:0000256" key="5">
    <source>
        <dbReference type="ARBA" id="ARBA00034021"/>
    </source>
</evidence>
<accession>A0A8J5GJ55</accession>
<organism evidence="8 9">
    <name type="scientific">Zingiber officinale</name>
    <name type="common">Ginger</name>
    <name type="synonym">Amomum zingiber</name>
    <dbReference type="NCBI Taxonomy" id="94328"/>
    <lineage>
        <taxon>Eukaryota</taxon>
        <taxon>Viridiplantae</taxon>
        <taxon>Streptophyta</taxon>
        <taxon>Embryophyta</taxon>
        <taxon>Tracheophyta</taxon>
        <taxon>Spermatophyta</taxon>
        <taxon>Magnoliopsida</taxon>
        <taxon>Liliopsida</taxon>
        <taxon>Zingiberales</taxon>
        <taxon>Zingiberaceae</taxon>
        <taxon>Zingiber</taxon>
    </lineage>
</organism>
<comment type="catalytic activity">
    <reaction evidence="5 6">
        <text>Hydrolysis of proteins to small peptides in the presence of ATP and magnesium. alpha-casein is the usual test substrate. In the absence of ATP, only oligopeptides shorter than five residues are hydrolyzed (such as succinyl-Leu-Tyr-|-NHMec, and Leu-Tyr-Leu-|-Tyr-Trp, in which cleavage of the -Tyr-|-Leu- and -Tyr-|-Trp bonds also occurs).</text>
        <dbReference type="EC" id="3.4.21.92"/>
    </reaction>
</comment>
<dbReference type="GO" id="GO:0004252">
    <property type="term" value="F:serine-type endopeptidase activity"/>
    <property type="evidence" value="ECO:0007669"/>
    <property type="project" value="UniProtKB-EC"/>
</dbReference>
<dbReference type="GO" id="GO:0009368">
    <property type="term" value="C:endopeptidase Clp complex"/>
    <property type="evidence" value="ECO:0007669"/>
    <property type="project" value="TreeGrafter"/>
</dbReference>
<protein>
    <recommendedName>
        <fullName evidence="7">ATP-dependent Clp protease proteolytic subunit</fullName>
    </recommendedName>
</protein>
<dbReference type="GO" id="GO:0051117">
    <property type="term" value="F:ATPase binding"/>
    <property type="evidence" value="ECO:0007669"/>
    <property type="project" value="TreeGrafter"/>
</dbReference>
<dbReference type="EMBL" id="JACMSC010000009">
    <property type="protein sequence ID" value="KAG6507887.1"/>
    <property type="molecule type" value="Genomic_DNA"/>
</dbReference>
<reference evidence="8 9" key="1">
    <citation type="submission" date="2020-08" db="EMBL/GenBank/DDBJ databases">
        <title>Plant Genome Project.</title>
        <authorList>
            <person name="Zhang R.-G."/>
        </authorList>
    </citation>
    <scope>NUCLEOTIDE SEQUENCE [LARGE SCALE GENOMIC DNA]</scope>
    <source>
        <tissue evidence="8">Rhizome</tissue>
    </source>
</reference>
<dbReference type="PRINTS" id="PR00127">
    <property type="entry name" value="CLPPROTEASEP"/>
</dbReference>
<evidence type="ECO:0000256" key="4">
    <source>
        <dbReference type="ARBA" id="ARBA00022825"/>
    </source>
</evidence>
<dbReference type="InterPro" id="IPR001907">
    <property type="entry name" value="ClpP"/>
</dbReference>
<comment type="similarity">
    <text evidence="1 7">Belongs to the peptidase S14 family.</text>
</comment>
<keyword evidence="3" id="KW-0378">Hydrolase</keyword>
<dbReference type="Proteomes" id="UP000734854">
    <property type="component" value="Unassembled WGS sequence"/>
</dbReference>
<keyword evidence="9" id="KW-1185">Reference proteome</keyword>
<dbReference type="CDD" id="cd07017">
    <property type="entry name" value="S14_ClpP_2"/>
    <property type="match status" value="1"/>
</dbReference>
<evidence type="ECO:0000256" key="7">
    <source>
        <dbReference type="RuleBase" id="RU003567"/>
    </source>
</evidence>
<evidence type="ECO:0000313" key="9">
    <source>
        <dbReference type="Proteomes" id="UP000734854"/>
    </source>
</evidence>
<dbReference type="SUPFAM" id="SSF52096">
    <property type="entry name" value="ClpP/crotonase"/>
    <property type="match status" value="1"/>
</dbReference>
<evidence type="ECO:0000256" key="1">
    <source>
        <dbReference type="ARBA" id="ARBA00007039"/>
    </source>
</evidence>
<evidence type="ECO:0000256" key="3">
    <source>
        <dbReference type="ARBA" id="ARBA00022801"/>
    </source>
</evidence>
<dbReference type="GO" id="GO:0009536">
    <property type="term" value="C:plastid"/>
    <property type="evidence" value="ECO:0007669"/>
    <property type="project" value="UniProtKB-ARBA"/>
</dbReference>
<keyword evidence="4" id="KW-0720">Serine protease</keyword>
<dbReference type="AlphaFoldDB" id="A0A8J5GJ55"/>
<evidence type="ECO:0000256" key="2">
    <source>
        <dbReference type="ARBA" id="ARBA00022670"/>
    </source>
</evidence>
<dbReference type="Pfam" id="PF00574">
    <property type="entry name" value="CLP_protease"/>
    <property type="match status" value="1"/>
</dbReference>
<sequence length="403" mass="43317">MAQWLEARRGVDSDELGHRDDVAGVRAEARVGSSTALARVSPALSSAATALSEKVYPSHRFTKYALVMKGCRSVHHNIELIESCQVVMCAWRQLALYRYLHPSVERAGAGPRSFSDEIFSRLFNQRIVCINGPISDDTASFVIAQLLFLQSESSHDPIRLRINSFGGTITAGLAIYDTVRYISSSTPISTLCIGQATSIGSLLLAAGTPGKRSALPHSRIMIHQPTGEPFNKATRIAMHAKEILKLRECVNKIYSYHTGQTIRQIEQCMDRDIFNGMLAHFSMANANLGNQGNVIPTLFWVGNRLVPILEQFLGIVTARGGKNKRQVSEVGEVPAQPWGELSRGLGCVGGAGRTSGGCGTGGAKHMGGVCYVGRVGCRTGARGADGTCGDGRSIILMDLDGGQ</sequence>
<dbReference type="GO" id="GO:0004176">
    <property type="term" value="F:ATP-dependent peptidase activity"/>
    <property type="evidence" value="ECO:0007669"/>
    <property type="project" value="InterPro"/>
</dbReference>
<dbReference type="PANTHER" id="PTHR10381">
    <property type="entry name" value="ATP-DEPENDENT CLP PROTEASE PROTEOLYTIC SUBUNIT"/>
    <property type="match status" value="1"/>
</dbReference>
<evidence type="ECO:0000313" key="8">
    <source>
        <dbReference type="EMBL" id="KAG6507887.1"/>
    </source>
</evidence>
<dbReference type="InterPro" id="IPR023562">
    <property type="entry name" value="ClpP/TepA"/>
</dbReference>
<keyword evidence="2" id="KW-0645">Protease</keyword>
<dbReference type="InterPro" id="IPR029045">
    <property type="entry name" value="ClpP/crotonase-like_dom_sf"/>
</dbReference>
<name>A0A8J5GJ55_ZINOF</name>
<dbReference type="PANTHER" id="PTHR10381:SF11">
    <property type="entry name" value="ATP-DEPENDENT CLP PROTEASE PROTEOLYTIC SUBUNIT, MITOCHONDRIAL"/>
    <property type="match status" value="1"/>
</dbReference>
<evidence type="ECO:0000256" key="6">
    <source>
        <dbReference type="PROSITE-ProRule" id="PRU10086"/>
    </source>
</evidence>
<dbReference type="GO" id="GO:0006515">
    <property type="term" value="P:protein quality control for misfolded or incompletely synthesized proteins"/>
    <property type="evidence" value="ECO:0007669"/>
    <property type="project" value="TreeGrafter"/>
</dbReference>
<comment type="caution">
    <text evidence="8">The sequence shown here is derived from an EMBL/GenBank/DDBJ whole genome shotgun (WGS) entry which is preliminary data.</text>
</comment>
<dbReference type="Gene3D" id="3.90.226.10">
    <property type="entry name" value="2-enoyl-CoA Hydratase, Chain A, domain 1"/>
    <property type="match status" value="1"/>
</dbReference>
<feature type="active site" evidence="6">
    <location>
        <position position="223"/>
    </location>
</feature>
<dbReference type="PROSITE" id="PS00382">
    <property type="entry name" value="CLP_PROTEASE_HIS"/>
    <property type="match status" value="1"/>
</dbReference>
<dbReference type="InterPro" id="IPR033135">
    <property type="entry name" value="ClpP_His_AS"/>
</dbReference>
<gene>
    <name evidence="8" type="ORF">ZIOFF_033240</name>
</gene>
<proteinExistence type="inferred from homology"/>